<reference evidence="3 4" key="1">
    <citation type="submission" date="2024-02" db="EMBL/GenBank/DDBJ databases">
        <authorList>
            <person name="Daric V."/>
            <person name="Darras S."/>
        </authorList>
    </citation>
    <scope>NUCLEOTIDE SEQUENCE [LARGE SCALE GENOMIC DNA]</scope>
</reference>
<dbReference type="Pfam" id="PF03221">
    <property type="entry name" value="HTH_Tnp_Tc5"/>
    <property type="match status" value="1"/>
</dbReference>
<feature type="domain" description="HTH CENPB-type" evidence="2">
    <location>
        <begin position="8"/>
        <end position="81"/>
    </location>
</feature>
<organism evidence="3 4">
    <name type="scientific">Clavelina lepadiformis</name>
    <name type="common">Light-bulb sea squirt</name>
    <name type="synonym">Ascidia lepadiformis</name>
    <dbReference type="NCBI Taxonomy" id="159417"/>
    <lineage>
        <taxon>Eukaryota</taxon>
        <taxon>Metazoa</taxon>
        <taxon>Chordata</taxon>
        <taxon>Tunicata</taxon>
        <taxon>Ascidiacea</taxon>
        <taxon>Aplousobranchia</taxon>
        <taxon>Clavelinidae</taxon>
        <taxon>Clavelina</taxon>
    </lineage>
</organism>
<protein>
    <recommendedName>
        <fullName evidence="2">HTH CENPB-type domain-containing protein</fullName>
    </recommendedName>
</protein>
<evidence type="ECO:0000313" key="3">
    <source>
        <dbReference type="EMBL" id="CAK8687225.1"/>
    </source>
</evidence>
<accession>A0ABP0GAS4</accession>
<dbReference type="Gene3D" id="1.10.10.60">
    <property type="entry name" value="Homeodomain-like"/>
    <property type="match status" value="1"/>
</dbReference>
<dbReference type="InterPro" id="IPR006600">
    <property type="entry name" value="HTH_CenpB_DNA-bd_dom"/>
</dbReference>
<dbReference type="InterPro" id="IPR009057">
    <property type="entry name" value="Homeodomain-like_sf"/>
</dbReference>
<evidence type="ECO:0000259" key="2">
    <source>
        <dbReference type="PROSITE" id="PS51253"/>
    </source>
</evidence>
<dbReference type="Proteomes" id="UP001642483">
    <property type="component" value="Unassembled WGS sequence"/>
</dbReference>
<gene>
    <name evidence="3" type="ORF">CVLEPA_LOCUS19303</name>
</gene>
<dbReference type="PROSITE" id="PS51253">
    <property type="entry name" value="HTH_CENPB"/>
    <property type="match status" value="1"/>
</dbReference>
<keyword evidence="1" id="KW-0238">DNA-binding</keyword>
<keyword evidence="4" id="KW-1185">Reference proteome</keyword>
<evidence type="ECO:0000256" key="1">
    <source>
        <dbReference type="ARBA" id="ARBA00023125"/>
    </source>
</evidence>
<dbReference type="EMBL" id="CAWYQH010000104">
    <property type="protein sequence ID" value="CAK8687225.1"/>
    <property type="molecule type" value="Genomic_DNA"/>
</dbReference>
<evidence type="ECO:0000313" key="4">
    <source>
        <dbReference type="Proteomes" id="UP001642483"/>
    </source>
</evidence>
<comment type="caution">
    <text evidence="3">The sequence shown here is derived from an EMBL/GenBank/DDBJ whole genome shotgun (WGS) entry which is preliminary data.</text>
</comment>
<dbReference type="SUPFAM" id="SSF46689">
    <property type="entry name" value="Homeodomain-like"/>
    <property type="match status" value="1"/>
</dbReference>
<sequence length="142" mass="16401">MYEETKTKQFQASVGRFSELEDMLYVWIDSMHCTSLPVQPSLLVLKAKQIAEQLLISEDDLKASWQWLSRFRSHGGAETSSPRCWKWFNKVFHPEVKKRTGRWVLLLMDTAPCHFSAFERNNVKVAFSLPTALAGSNHAIWV</sequence>
<proteinExistence type="predicted"/>
<name>A0ABP0GAS4_CLALP</name>